<gene>
    <name evidence="1" type="ORF">SCHPADRAFT_503220</name>
</gene>
<sequence length="114" mass="12857">MLLSRRAYFFPYSWRRKRGIASVVAVQVAAPTFRLPRGPVIADLSVISGICRIADPLASMRTEAIAGNRLFRRTLLQDGPRNSIAMLSLCNHHHLPTNVRMKPSSFDRADRLQI</sequence>
<proteinExistence type="predicted"/>
<dbReference type="EMBL" id="KQ086017">
    <property type="protein sequence ID" value="KLO10792.1"/>
    <property type="molecule type" value="Genomic_DNA"/>
</dbReference>
<evidence type="ECO:0000313" key="1">
    <source>
        <dbReference type="EMBL" id="KLO10792.1"/>
    </source>
</evidence>
<dbReference type="InParanoid" id="A0A0H2RGT6"/>
<evidence type="ECO:0000313" key="2">
    <source>
        <dbReference type="Proteomes" id="UP000053477"/>
    </source>
</evidence>
<accession>A0A0H2RGT6</accession>
<dbReference type="Proteomes" id="UP000053477">
    <property type="component" value="Unassembled WGS sequence"/>
</dbReference>
<keyword evidence="2" id="KW-1185">Reference proteome</keyword>
<protein>
    <submittedName>
        <fullName evidence="1">Uncharacterized protein</fullName>
    </submittedName>
</protein>
<reference evidence="1 2" key="1">
    <citation type="submission" date="2015-04" db="EMBL/GenBank/DDBJ databases">
        <title>Complete genome sequence of Schizopora paradoxa KUC8140, a cosmopolitan wood degrader in East Asia.</title>
        <authorList>
            <consortium name="DOE Joint Genome Institute"/>
            <person name="Min B."/>
            <person name="Park H."/>
            <person name="Jang Y."/>
            <person name="Kim J.-J."/>
            <person name="Kim K.H."/>
            <person name="Pangilinan J."/>
            <person name="Lipzen A."/>
            <person name="Riley R."/>
            <person name="Grigoriev I.V."/>
            <person name="Spatafora J.W."/>
            <person name="Choi I.-G."/>
        </authorList>
    </citation>
    <scope>NUCLEOTIDE SEQUENCE [LARGE SCALE GENOMIC DNA]</scope>
    <source>
        <strain evidence="1 2">KUC8140</strain>
    </source>
</reference>
<organism evidence="1 2">
    <name type="scientific">Schizopora paradoxa</name>
    <dbReference type="NCBI Taxonomy" id="27342"/>
    <lineage>
        <taxon>Eukaryota</taxon>
        <taxon>Fungi</taxon>
        <taxon>Dikarya</taxon>
        <taxon>Basidiomycota</taxon>
        <taxon>Agaricomycotina</taxon>
        <taxon>Agaricomycetes</taxon>
        <taxon>Hymenochaetales</taxon>
        <taxon>Schizoporaceae</taxon>
        <taxon>Schizopora</taxon>
    </lineage>
</organism>
<dbReference type="AlphaFoldDB" id="A0A0H2RGT6"/>
<name>A0A0H2RGT6_9AGAM</name>